<dbReference type="InterPro" id="IPR019701">
    <property type="entry name" value="Phage_P22_NinX"/>
</dbReference>
<dbReference type="EMBL" id="CP030750">
    <property type="protein sequence ID" value="AXA25694.1"/>
    <property type="molecule type" value="Genomic_DNA"/>
</dbReference>
<accession>A0AAD0L8E4</accession>
<dbReference type="Proteomes" id="UP000251617">
    <property type="component" value="Chromosome"/>
</dbReference>
<protein>
    <submittedName>
        <fullName evidence="1">DUF2591 domain-containing protein</fullName>
    </submittedName>
</protein>
<dbReference type="Pfam" id="PF10765">
    <property type="entry name" value="Phage_P22_NinX"/>
    <property type="match status" value="1"/>
</dbReference>
<evidence type="ECO:0000313" key="1">
    <source>
        <dbReference type="EMBL" id="AXA25694.1"/>
    </source>
</evidence>
<evidence type="ECO:0000313" key="2">
    <source>
        <dbReference type="Proteomes" id="UP000251617"/>
    </source>
</evidence>
<gene>
    <name evidence="1" type="ORF">C1S65_16810</name>
</gene>
<reference evidence="1 2" key="1">
    <citation type="submission" date="2018-06" db="EMBL/GenBank/DDBJ databases">
        <title>The genome of Pseudomonas putida NX-1, a lignin degrader.</title>
        <authorList>
            <person name="Xu Z."/>
        </authorList>
    </citation>
    <scope>NUCLEOTIDE SEQUENCE [LARGE SCALE GENOMIC DNA]</scope>
    <source>
        <strain evidence="1 2">NX-1</strain>
    </source>
</reference>
<name>A0AAD0L8E4_PSEPU</name>
<dbReference type="AlphaFoldDB" id="A0AAD0L8E4"/>
<organism evidence="1 2">
    <name type="scientific">Pseudomonas putida</name>
    <name type="common">Arthrobacter siderocapsulatus</name>
    <dbReference type="NCBI Taxonomy" id="303"/>
    <lineage>
        <taxon>Bacteria</taxon>
        <taxon>Pseudomonadati</taxon>
        <taxon>Pseudomonadota</taxon>
        <taxon>Gammaproteobacteria</taxon>
        <taxon>Pseudomonadales</taxon>
        <taxon>Pseudomonadaceae</taxon>
        <taxon>Pseudomonas</taxon>
    </lineage>
</organism>
<dbReference type="RefSeq" id="WP_112898664.1">
    <property type="nucleotide sequence ID" value="NZ_CP030750.1"/>
</dbReference>
<proteinExistence type="predicted"/>
<sequence>MTDLIEVRVSSLAGAALDWAVAMAAGFTIDPECRTTVWHPDGVPCSISIRGAALGFGYRPSSSWAQGGQLIDRHRGSAQHCPGMADDACYSGGPEGAGVWCYGPTARVAFCRGFVRYKLGEFVQVPKELMP</sequence>